<name>A0A250XR70_9CHLO</name>
<comment type="caution">
    <text evidence="1">The sequence shown here is derived from an EMBL/GenBank/DDBJ whole genome shotgun (WGS) entry which is preliminary data.</text>
</comment>
<gene>
    <name evidence="1" type="ORF">CEUSTIGMA_g12982.t1</name>
</gene>
<dbReference type="EMBL" id="BEGY01000177">
    <property type="protein sequence ID" value="GAX85567.1"/>
    <property type="molecule type" value="Genomic_DNA"/>
</dbReference>
<sequence length="222" mass="24425">MDESVFFHREICTFHGITKTCINLRNIRYLLLLLPLPLHAVSEIFKFYDLVSKHSSSTERQDILTNKMSSSSDLSTQAISATGDHAGGAEAGDEEVSLFDSKTATAQNGSQPLLLVNAQEMKDPACSSKHQDRVPPSRPHAPLIPSKIIESNTLPLRGHLNAPSYIGQEAAVPSDSMTALMRRSSVLSAEQQLQITLKDMDQRARSANSYLYNTLPTTMKVI</sequence>
<protein>
    <submittedName>
        <fullName evidence="1">Uncharacterized protein</fullName>
    </submittedName>
</protein>
<evidence type="ECO:0000313" key="2">
    <source>
        <dbReference type="Proteomes" id="UP000232323"/>
    </source>
</evidence>
<keyword evidence="2" id="KW-1185">Reference proteome</keyword>
<accession>A0A250XR70</accession>
<proteinExistence type="predicted"/>
<reference evidence="1 2" key="1">
    <citation type="submission" date="2017-08" db="EMBL/GenBank/DDBJ databases">
        <title>Acidophilic green algal genome provides insights into adaptation to an acidic environment.</title>
        <authorList>
            <person name="Hirooka S."/>
            <person name="Hirose Y."/>
            <person name="Kanesaki Y."/>
            <person name="Higuchi S."/>
            <person name="Fujiwara T."/>
            <person name="Onuma R."/>
            <person name="Era A."/>
            <person name="Ohbayashi R."/>
            <person name="Uzuka A."/>
            <person name="Nozaki H."/>
            <person name="Yoshikawa H."/>
            <person name="Miyagishima S.Y."/>
        </authorList>
    </citation>
    <scope>NUCLEOTIDE SEQUENCE [LARGE SCALE GENOMIC DNA]</scope>
    <source>
        <strain evidence="1 2">NIES-2499</strain>
    </source>
</reference>
<organism evidence="1 2">
    <name type="scientific">Chlamydomonas eustigma</name>
    <dbReference type="NCBI Taxonomy" id="1157962"/>
    <lineage>
        <taxon>Eukaryota</taxon>
        <taxon>Viridiplantae</taxon>
        <taxon>Chlorophyta</taxon>
        <taxon>core chlorophytes</taxon>
        <taxon>Chlorophyceae</taxon>
        <taxon>CS clade</taxon>
        <taxon>Chlamydomonadales</taxon>
        <taxon>Chlamydomonadaceae</taxon>
        <taxon>Chlamydomonas</taxon>
    </lineage>
</organism>
<evidence type="ECO:0000313" key="1">
    <source>
        <dbReference type="EMBL" id="GAX85567.1"/>
    </source>
</evidence>
<dbReference type="Proteomes" id="UP000232323">
    <property type="component" value="Unassembled WGS sequence"/>
</dbReference>
<dbReference type="AlphaFoldDB" id="A0A250XR70"/>